<dbReference type="InterPro" id="IPR020821">
    <property type="entry name" value="ENPP1-3/EXOG-like_nuc-like"/>
</dbReference>
<dbReference type="Gene3D" id="3.40.570.10">
    <property type="entry name" value="Extracellular Endonuclease, subunit A"/>
    <property type="match status" value="1"/>
</dbReference>
<evidence type="ECO:0000256" key="3">
    <source>
        <dbReference type="ARBA" id="ARBA00022759"/>
    </source>
</evidence>
<dbReference type="Proteomes" id="UP000014500">
    <property type="component" value="Unassembled WGS sequence"/>
</dbReference>
<feature type="domain" description="ENPP1-3/EXOG-like endonuclease/phosphodiesterase" evidence="4">
    <location>
        <begin position="113"/>
        <end position="328"/>
    </location>
</feature>
<accession>T1JII0</accession>
<dbReference type="GO" id="GO:0000014">
    <property type="term" value="F:single-stranded DNA endodeoxyribonuclease activity"/>
    <property type="evidence" value="ECO:0007669"/>
    <property type="project" value="TreeGrafter"/>
</dbReference>
<dbReference type="eggNOG" id="KOG3721">
    <property type="taxonomic scope" value="Eukaryota"/>
</dbReference>
<comment type="similarity">
    <text evidence="1">Belongs to the DNA/RNA non-specific endonuclease family.</text>
</comment>
<keyword evidence="2" id="KW-0540">Nuclease</keyword>
<dbReference type="PANTHER" id="PTHR13966:SF19">
    <property type="entry name" value="NUCLEASE EXOG, MITOCHONDRIAL"/>
    <property type="match status" value="1"/>
</dbReference>
<dbReference type="Pfam" id="PF01223">
    <property type="entry name" value="Endonuclease_NS"/>
    <property type="match status" value="1"/>
</dbReference>
<name>T1JII0_STRMM</name>
<evidence type="ECO:0000259" key="5">
    <source>
        <dbReference type="SMART" id="SM00892"/>
    </source>
</evidence>
<organism evidence="6 7">
    <name type="scientific">Strigamia maritima</name>
    <name type="common">European centipede</name>
    <name type="synonym">Geophilus maritimus</name>
    <dbReference type="NCBI Taxonomy" id="126957"/>
    <lineage>
        <taxon>Eukaryota</taxon>
        <taxon>Metazoa</taxon>
        <taxon>Ecdysozoa</taxon>
        <taxon>Arthropoda</taxon>
        <taxon>Myriapoda</taxon>
        <taxon>Chilopoda</taxon>
        <taxon>Pleurostigmophora</taxon>
        <taxon>Geophilomorpha</taxon>
        <taxon>Linotaeniidae</taxon>
        <taxon>Strigamia</taxon>
    </lineage>
</organism>
<dbReference type="GO" id="GO:0005743">
    <property type="term" value="C:mitochondrial inner membrane"/>
    <property type="evidence" value="ECO:0007669"/>
    <property type="project" value="TreeGrafter"/>
</dbReference>
<keyword evidence="7" id="KW-1185">Reference proteome</keyword>
<evidence type="ECO:0000256" key="1">
    <source>
        <dbReference type="ARBA" id="ARBA00010052"/>
    </source>
</evidence>
<dbReference type="EnsemblMetazoa" id="SMAR013661-RA">
    <property type="protein sequence ID" value="SMAR013661-PA"/>
    <property type="gene ID" value="SMAR013661"/>
</dbReference>
<dbReference type="STRING" id="126957.T1JII0"/>
<dbReference type="SMART" id="SM00477">
    <property type="entry name" value="NUC"/>
    <property type="match status" value="1"/>
</dbReference>
<evidence type="ECO:0000313" key="6">
    <source>
        <dbReference type="EnsemblMetazoa" id="SMAR013661-PA"/>
    </source>
</evidence>
<dbReference type="InterPro" id="IPR044929">
    <property type="entry name" value="DNA/RNA_non-sp_Endonuclease_sf"/>
</dbReference>
<dbReference type="GO" id="GO:0003676">
    <property type="term" value="F:nucleic acid binding"/>
    <property type="evidence" value="ECO:0007669"/>
    <property type="project" value="InterPro"/>
</dbReference>
<keyword evidence="3" id="KW-0255">Endonuclease</keyword>
<evidence type="ECO:0000259" key="4">
    <source>
        <dbReference type="SMART" id="SM00477"/>
    </source>
</evidence>
<dbReference type="PhylomeDB" id="T1JII0"/>
<dbReference type="EMBL" id="JH432116">
    <property type="status" value="NOT_ANNOTATED_CDS"/>
    <property type="molecule type" value="Genomic_DNA"/>
</dbReference>
<evidence type="ECO:0000256" key="2">
    <source>
        <dbReference type="ARBA" id="ARBA00022722"/>
    </source>
</evidence>
<proteinExistence type="inferred from homology"/>
<dbReference type="SUPFAM" id="SSF54060">
    <property type="entry name" value="His-Me finger endonucleases"/>
    <property type="match status" value="1"/>
</dbReference>
<reference evidence="7" key="1">
    <citation type="submission" date="2011-05" db="EMBL/GenBank/DDBJ databases">
        <authorList>
            <person name="Richards S.R."/>
            <person name="Qu J."/>
            <person name="Jiang H."/>
            <person name="Jhangiani S.N."/>
            <person name="Agravi P."/>
            <person name="Goodspeed R."/>
            <person name="Gross S."/>
            <person name="Mandapat C."/>
            <person name="Jackson L."/>
            <person name="Mathew T."/>
            <person name="Pu L."/>
            <person name="Thornton R."/>
            <person name="Saada N."/>
            <person name="Wilczek-Boney K.B."/>
            <person name="Lee S."/>
            <person name="Kovar C."/>
            <person name="Wu Y."/>
            <person name="Scherer S.E."/>
            <person name="Worley K.C."/>
            <person name="Muzny D.M."/>
            <person name="Gibbs R."/>
        </authorList>
    </citation>
    <scope>NUCLEOTIDE SEQUENCE</scope>
    <source>
        <strain evidence="7">Brora</strain>
    </source>
</reference>
<evidence type="ECO:0000313" key="7">
    <source>
        <dbReference type="Proteomes" id="UP000014500"/>
    </source>
</evidence>
<dbReference type="InterPro" id="IPR001604">
    <property type="entry name" value="Endo_G_ENPP1-like_dom"/>
</dbReference>
<sequence>MNHFRFLYLTTTAAISGCLFGSFTNKLKHNFQVNAQPCKCSQQNIVDTEPPEEKPRIYPGSANVQSWLHPPGSPEWIQAVYTPGEFEKLWIPYENGGNIFPHYQIPTRAVLEYKDFLICYDNDTKTPVWVLEDMTVEGLKTKVKNTNNIPHNDERVPEELQASQHDYVEVAHRIKPLRLASLCFHKHLIKDSYVYTTLAPAVVDEDRACRAGRTVWDEIVNYVYHLYIIEDYDEVFVLSGSLFLSRNDEVDGKMYRNYEVFGKKKIGVPTHFFHVILSVKKGKIRLECFKFENKVQDRYILDLRKFSVKREELEREAGFRIFREIKRRKISYNNQMAVKYTW</sequence>
<dbReference type="InterPro" id="IPR044925">
    <property type="entry name" value="His-Me_finger_sf"/>
</dbReference>
<dbReference type="PROSITE" id="PS51257">
    <property type="entry name" value="PROKAR_LIPOPROTEIN"/>
    <property type="match status" value="1"/>
</dbReference>
<dbReference type="AlphaFoldDB" id="T1JII0"/>
<dbReference type="GO" id="GO:0006309">
    <property type="term" value="P:apoptotic DNA fragmentation"/>
    <property type="evidence" value="ECO:0007669"/>
    <property type="project" value="TreeGrafter"/>
</dbReference>
<dbReference type="GO" id="GO:0005634">
    <property type="term" value="C:nucleus"/>
    <property type="evidence" value="ECO:0007669"/>
    <property type="project" value="TreeGrafter"/>
</dbReference>
<dbReference type="PANTHER" id="PTHR13966">
    <property type="entry name" value="ENDONUCLEASE RELATED"/>
    <property type="match status" value="1"/>
</dbReference>
<dbReference type="SMART" id="SM00892">
    <property type="entry name" value="Endonuclease_NS"/>
    <property type="match status" value="1"/>
</dbReference>
<dbReference type="GO" id="GO:0004521">
    <property type="term" value="F:RNA endonuclease activity"/>
    <property type="evidence" value="ECO:0007669"/>
    <property type="project" value="TreeGrafter"/>
</dbReference>
<feature type="domain" description="DNA/RNA non-specific endonuclease/pyrophosphatase/phosphodiesterase" evidence="5">
    <location>
        <begin position="112"/>
        <end position="328"/>
    </location>
</feature>
<protein>
    <submittedName>
        <fullName evidence="6">Uncharacterized protein</fullName>
    </submittedName>
</protein>
<keyword evidence="3" id="KW-0378">Hydrolase</keyword>
<dbReference type="GO" id="GO:0046872">
    <property type="term" value="F:metal ion binding"/>
    <property type="evidence" value="ECO:0007669"/>
    <property type="project" value="InterPro"/>
</dbReference>
<dbReference type="InterPro" id="IPR040255">
    <property type="entry name" value="Non-specific_endonuclease"/>
</dbReference>
<dbReference type="HOGENOM" id="CLU_812778_0_0_1"/>
<reference evidence="6" key="2">
    <citation type="submission" date="2015-02" db="UniProtKB">
        <authorList>
            <consortium name="EnsemblMetazoa"/>
        </authorList>
    </citation>
    <scope>IDENTIFICATION</scope>
</reference>